<comment type="function">
    <text evidence="9">Ferredoxins are iron-sulfur proteins that transfer electrons in a wide variety of metabolic reactions.</text>
</comment>
<dbReference type="PANTHER" id="PTHR42859:SF2">
    <property type="entry name" value="FERREDOXIN"/>
    <property type="match status" value="1"/>
</dbReference>
<dbReference type="PANTHER" id="PTHR42859">
    <property type="entry name" value="OXIDOREDUCTASE"/>
    <property type="match status" value="1"/>
</dbReference>
<accession>A0A380C4I9</accession>
<feature type="domain" description="4Fe-4S ferredoxin-type" evidence="10">
    <location>
        <begin position="31"/>
        <end position="60"/>
    </location>
</feature>
<evidence type="ECO:0000256" key="7">
    <source>
        <dbReference type="ARBA" id="ARBA00023004"/>
    </source>
</evidence>
<keyword evidence="5 9" id="KW-0479">Metal-binding</keyword>
<evidence type="ECO:0000256" key="2">
    <source>
        <dbReference type="ARBA" id="ARBA00001966"/>
    </source>
</evidence>
<keyword evidence="4 9" id="KW-0004">4Fe-4S</keyword>
<dbReference type="InterPro" id="IPR000813">
    <property type="entry name" value="7Fe_ferredoxin"/>
</dbReference>
<dbReference type="InterPro" id="IPR017900">
    <property type="entry name" value="4Fe4S_Fe_S_CS"/>
</dbReference>
<keyword evidence="7 9" id="KW-0408">Iron</keyword>
<evidence type="ECO:0000313" key="12">
    <source>
        <dbReference type="Proteomes" id="UP000254519"/>
    </source>
</evidence>
<keyword evidence="12" id="KW-1185">Reference proteome</keyword>
<dbReference type="Proteomes" id="UP000254519">
    <property type="component" value="Unassembled WGS sequence"/>
</dbReference>
<dbReference type="OrthoDB" id="9798098at2"/>
<evidence type="ECO:0000256" key="6">
    <source>
        <dbReference type="ARBA" id="ARBA00022982"/>
    </source>
</evidence>
<dbReference type="InterPro" id="IPR050294">
    <property type="entry name" value="RnfB_subfamily"/>
</dbReference>
<dbReference type="InterPro" id="IPR017896">
    <property type="entry name" value="4Fe4S_Fe-S-bd"/>
</dbReference>
<comment type="cofactor">
    <cofactor evidence="1">
        <name>[3Fe-4S] cluster</name>
        <dbReference type="ChEBI" id="CHEBI:21137"/>
    </cofactor>
</comment>
<dbReference type="Gene3D" id="3.30.70.20">
    <property type="match status" value="1"/>
</dbReference>
<keyword evidence="8 9" id="KW-0411">Iron-sulfur</keyword>
<keyword evidence="3 9" id="KW-0813">Transport</keyword>
<dbReference type="GO" id="GO:0009055">
    <property type="term" value="F:electron transfer activity"/>
    <property type="evidence" value="ECO:0007669"/>
    <property type="project" value="UniProtKB-UniRule"/>
</dbReference>
<organism evidence="11 12">
    <name type="scientific">Sporosarcina pasteurii</name>
    <name type="common">Bacillus pasteurii</name>
    <dbReference type="NCBI Taxonomy" id="1474"/>
    <lineage>
        <taxon>Bacteria</taxon>
        <taxon>Bacillati</taxon>
        <taxon>Bacillota</taxon>
        <taxon>Bacilli</taxon>
        <taxon>Bacillales</taxon>
        <taxon>Caryophanaceae</taxon>
        <taxon>Sporosarcina</taxon>
    </lineage>
</organism>
<dbReference type="EMBL" id="UGYZ01000002">
    <property type="protein sequence ID" value="SUJ11422.1"/>
    <property type="molecule type" value="Genomic_DNA"/>
</dbReference>
<dbReference type="RefSeq" id="WP_115362038.1">
    <property type="nucleotide sequence ID" value="NZ_CP038012.1"/>
</dbReference>
<dbReference type="AlphaFoldDB" id="A0A380C4I9"/>
<dbReference type="PRINTS" id="PR00354">
    <property type="entry name" value="7FE8SFRDOXIN"/>
</dbReference>
<evidence type="ECO:0000256" key="3">
    <source>
        <dbReference type="ARBA" id="ARBA00022448"/>
    </source>
</evidence>
<evidence type="ECO:0000256" key="4">
    <source>
        <dbReference type="ARBA" id="ARBA00022485"/>
    </source>
</evidence>
<dbReference type="GO" id="GO:0046872">
    <property type="term" value="F:metal ion binding"/>
    <property type="evidence" value="ECO:0007669"/>
    <property type="project" value="UniProtKB-UniRule"/>
</dbReference>
<evidence type="ECO:0000256" key="8">
    <source>
        <dbReference type="ARBA" id="ARBA00023014"/>
    </source>
</evidence>
<evidence type="ECO:0000313" key="11">
    <source>
        <dbReference type="EMBL" id="SUJ11422.1"/>
    </source>
</evidence>
<keyword evidence="6 9" id="KW-0249">Electron transport</keyword>
<sequence length="79" mass="8756">MAYVITTACMTEKATDCVMVCPVDCIEEGENQYFINPDTCIECGACVESCPAEAIYHEDDLPAEEMQILEQAKLHFSIS</sequence>
<protein>
    <recommendedName>
        <fullName evidence="9">Ferredoxin</fullName>
    </recommendedName>
</protein>
<dbReference type="GO" id="GO:0051539">
    <property type="term" value="F:4 iron, 4 sulfur cluster binding"/>
    <property type="evidence" value="ECO:0007669"/>
    <property type="project" value="UniProtKB-UniRule"/>
</dbReference>
<dbReference type="Pfam" id="PF00037">
    <property type="entry name" value="Fer4"/>
    <property type="match status" value="1"/>
</dbReference>
<evidence type="ECO:0000259" key="10">
    <source>
        <dbReference type="PROSITE" id="PS51379"/>
    </source>
</evidence>
<evidence type="ECO:0000256" key="5">
    <source>
        <dbReference type="ARBA" id="ARBA00022723"/>
    </source>
</evidence>
<reference evidence="11 12" key="1">
    <citation type="submission" date="2018-06" db="EMBL/GenBank/DDBJ databases">
        <authorList>
            <consortium name="Pathogen Informatics"/>
            <person name="Doyle S."/>
        </authorList>
    </citation>
    <scope>NUCLEOTIDE SEQUENCE [LARGE SCALE GENOMIC DNA]</scope>
    <source>
        <strain evidence="12">ATCC 11859 / DSM 33 / NCIB 8841 / NCTC 4822</strain>
    </source>
</reference>
<dbReference type="PROSITE" id="PS51379">
    <property type="entry name" value="4FE4S_FER_2"/>
    <property type="match status" value="1"/>
</dbReference>
<gene>
    <name evidence="11" type="primary">fdxA_1</name>
    <name evidence="11" type="ORF">NCTC4822_02132</name>
</gene>
<dbReference type="PROSITE" id="PS00198">
    <property type="entry name" value="4FE4S_FER_1"/>
    <property type="match status" value="1"/>
</dbReference>
<name>A0A380C4I9_SPOPA</name>
<dbReference type="SUPFAM" id="SSF54862">
    <property type="entry name" value="4Fe-4S ferredoxins"/>
    <property type="match status" value="1"/>
</dbReference>
<comment type="cofactor">
    <cofactor evidence="2 9">
        <name>[4Fe-4S] cluster</name>
        <dbReference type="ChEBI" id="CHEBI:49883"/>
    </cofactor>
</comment>
<proteinExistence type="predicted"/>
<evidence type="ECO:0000256" key="1">
    <source>
        <dbReference type="ARBA" id="ARBA00001927"/>
    </source>
</evidence>
<evidence type="ECO:0000256" key="9">
    <source>
        <dbReference type="RuleBase" id="RU365098"/>
    </source>
</evidence>